<accession>A0A6B8VX24</accession>
<gene>
    <name evidence="10" type="primary">proP</name>
    <name evidence="10" type="ORF">CETAM_13295</name>
</gene>
<keyword evidence="6 8" id="KW-1133">Transmembrane helix</keyword>
<dbReference type="InterPro" id="IPR011701">
    <property type="entry name" value="MFS"/>
</dbReference>
<evidence type="ECO:0000256" key="5">
    <source>
        <dbReference type="ARBA" id="ARBA00022847"/>
    </source>
</evidence>
<evidence type="ECO:0000259" key="9">
    <source>
        <dbReference type="PROSITE" id="PS50850"/>
    </source>
</evidence>
<feature type="domain" description="Major facilitator superfamily (MFS) profile" evidence="9">
    <location>
        <begin position="46"/>
        <end position="456"/>
    </location>
</feature>
<sequence length="470" mass="49493">MHENSREVRHDNAAATAVLAPQKYGANPTLSAGDSTHYNKTLARKATFAGGVGTLIEYYELSVYAFLALIIGPLFFPSANPTVSTIATLGVFASSFLMRPIGGWFFGHVGDKYGRKVALLGSVGLMSMACLLMGMLPTFAQIGVFATMAIILLRLAQGFAAGGEIGGSATYIAETAPPGKRGKYGSATAIGATLGFAVASATVGLTQLALTDEQMVAFGWRIPFLLSVVLAAIALWGRMHIEESSDFKKLGEKSMEVEKSPIIAVIKAHPGQILRLVGLSIALNGTVYIGLTYFVIYLQMEGFNATGVSWVAAVSIAAATLFYPFIGSLSDRFGRRAVLLGGYIGFALLAIPTFYVMSTTSSFLVVAVFYCAFMIFSGASQVPTWALAAELFPVKVRFTGIALGYNIGTIVAGGTAPLVATYLVQTTGSSIAPAGWVILVSIIGIISVATIKRRDNVPLPTTKEELVSVG</sequence>
<dbReference type="InterPro" id="IPR005828">
    <property type="entry name" value="MFS_sugar_transport-like"/>
</dbReference>
<dbReference type="PANTHER" id="PTHR43528">
    <property type="entry name" value="ALPHA-KETOGLUTARATE PERMEASE"/>
    <property type="match status" value="1"/>
</dbReference>
<dbReference type="Gene3D" id="1.20.1250.20">
    <property type="entry name" value="MFS general substrate transporter like domains"/>
    <property type="match status" value="2"/>
</dbReference>
<dbReference type="InterPro" id="IPR051084">
    <property type="entry name" value="H+-coupled_symporters"/>
</dbReference>
<evidence type="ECO:0000256" key="3">
    <source>
        <dbReference type="ARBA" id="ARBA00022475"/>
    </source>
</evidence>
<feature type="transmembrane region" description="Helical" evidence="8">
    <location>
        <begin position="308"/>
        <end position="326"/>
    </location>
</feature>
<dbReference type="Proteomes" id="UP000425178">
    <property type="component" value="Chromosome"/>
</dbReference>
<dbReference type="EMBL" id="CP046453">
    <property type="protein sequence ID" value="QGU05884.1"/>
    <property type="molecule type" value="Genomic_DNA"/>
</dbReference>
<protein>
    <submittedName>
        <fullName evidence="10">Proline/betaine transporter</fullName>
    </submittedName>
</protein>
<dbReference type="PROSITE" id="PS50850">
    <property type="entry name" value="MFS"/>
    <property type="match status" value="1"/>
</dbReference>
<name>A0A6B8VX24_9CORY</name>
<keyword evidence="3" id="KW-1003">Cell membrane</keyword>
<feature type="transmembrane region" description="Helical" evidence="8">
    <location>
        <begin position="184"/>
        <end position="206"/>
    </location>
</feature>
<reference evidence="10 11" key="1">
    <citation type="journal article" date="2021" name="Int. J. Syst. Evol. Microbiol.">
        <title>Classification of three corynebacterial strains isolated from a small paddock in North Rhine-Westphalia: proposal of &lt;i&gt;Corynebacterium kalinowskii&lt;/i&gt; sp. nov., &lt;i&gt;Corynebacterium comes&lt;/i&gt; sp. nov. and &lt;i&gt;Corynebacterium occultum&lt;/i&gt; sp. nov.</title>
        <authorList>
            <person name="Schaffert L."/>
            <person name="Ruwe M."/>
            <person name="Milse J."/>
            <person name="Hanuschka K."/>
            <person name="Ortseifen V."/>
            <person name="Droste J."/>
            <person name="Brandt D."/>
            <person name="Schl L."/>
            <person name="Kutter Y."/>
            <person name="Vinke S."/>
            <person name="Vieh P."/>
            <person name="Jacob L."/>
            <person name="L N.C."/>
            <person name="Schulte-Berndt E."/>
            <person name="Hain C."/>
            <person name="Linder M."/>
            <person name="Schmidt P."/>
            <person name="Wollenschl L."/>
            <person name="Luttermann T."/>
            <person name="Thieme E."/>
            <person name="Hassa J."/>
            <person name="Haak M."/>
            <person name="Wittchen M."/>
            <person name="Mentz A."/>
            <person name="Persicke M."/>
            <person name="Busche T."/>
            <person name="R C."/>
        </authorList>
    </citation>
    <scope>NUCLEOTIDE SEQUENCE [LARGE SCALE GENOMIC DNA]</scope>
    <source>
        <strain evidence="10 11">2019</strain>
    </source>
</reference>
<dbReference type="InterPro" id="IPR036259">
    <property type="entry name" value="MFS_trans_sf"/>
</dbReference>
<keyword evidence="7 8" id="KW-0472">Membrane</keyword>
<dbReference type="Pfam" id="PF00083">
    <property type="entry name" value="Sugar_tr"/>
    <property type="match status" value="1"/>
</dbReference>
<evidence type="ECO:0000313" key="11">
    <source>
        <dbReference type="Proteomes" id="UP000425178"/>
    </source>
</evidence>
<feature type="transmembrane region" description="Helical" evidence="8">
    <location>
        <begin position="338"/>
        <end position="357"/>
    </location>
</feature>
<feature type="transmembrane region" description="Helical" evidence="8">
    <location>
        <begin position="363"/>
        <end position="388"/>
    </location>
</feature>
<evidence type="ECO:0000256" key="7">
    <source>
        <dbReference type="ARBA" id="ARBA00023136"/>
    </source>
</evidence>
<feature type="transmembrane region" description="Helical" evidence="8">
    <location>
        <begin position="430"/>
        <end position="451"/>
    </location>
</feature>
<feature type="transmembrane region" description="Helical" evidence="8">
    <location>
        <begin position="400"/>
        <end position="424"/>
    </location>
</feature>
<keyword evidence="5" id="KW-0769">Symport</keyword>
<evidence type="ECO:0000256" key="8">
    <source>
        <dbReference type="SAM" id="Phobius"/>
    </source>
</evidence>
<feature type="transmembrane region" description="Helical" evidence="8">
    <location>
        <begin position="117"/>
        <end position="136"/>
    </location>
</feature>
<dbReference type="SUPFAM" id="SSF103473">
    <property type="entry name" value="MFS general substrate transporter"/>
    <property type="match status" value="1"/>
</dbReference>
<feature type="transmembrane region" description="Helical" evidence="8">
    <location>
        <begin position="218"/>
        <end position="239"/>
    </location>
</feature>
<dbReference type="RefSeq" id="WP_156229276.1">
    <property type="nucleotide sequence ID" value="NZ_CP046453.1"/>
</dbReference>
<dbReference type="GO" id="GO:0015293">
    <property type="term" value="F:symporter activity"/>
    <property type="evidence" value="ECO:0007669"/>
    <property type="project" value="UniProtKB-KW"/>
</dbReference>
<dbReference type="Pfam" id="PF07690">
    <property type="entry name" value="MFS_1"/>
    <property type="match status" value="1"/>
</dbReference>
<evidence type="ECO:0000256" key="1">
    <source>
        <dbReference type="ARBA" id="ARBA00004651"/>
    </source>
</evidence>
<dbReference type="GO" id="GO:0005886">
    <property type="term" value="C:plasma membrane"/>
    <property type="evidence" value="ECO:0007669"/>
    <property type="project" value="UniProtKB-SubCell"/>
</dbReference>
<keyword evidence="11" id="KW-1185">Reference proteome</keyword>
<dbReference type="AlphaFoldDB" id="A0A6B8VX24"/>
<keyword evidence="2" id="KW-0813">Transport</keyword>
<dbReference type="PANTHER" id="PTHR43528:SF1">
    <property type="entry name" value="ALPHA-KETOGLUTARATE PERMEASE"/>
    <property type="match status" value="1"/>
</dbReference>
<evidence type="ECO:0000256" key="6">
    <source>
        <dbReference type="ARBA" id="ARBA00022989"/>
    </source>
</evidence>
<feature type="transmembrane region" description="Helical" evidence="8">
    <location>
        <begin position="82"/>
        <end position="105"/>
    </location>
</feature>
<keyword evidence="4 8" id="KW-0812">Transmembrane</keyword>
<organism evidence="10 11">
    <name type="scientific">Corynebacterium comes</name>
    <dbReference type="NCBI Taxonomy" id="2675218"/>
    <lineage>
        <taxon>Bacteria</taxon>
        <taxon>Bacillati</taxon>
        <taxon>Actinomycetota</taxon>
        <taxon>Actinomycetes</taxon>
        <taxon>Mycobacteriales</taxon>
        <taxon>Corynebacteriaceae</taxon>
        <taxon>Corynebacterium</taxon>
    </lineage>
</organism>
<proteinExistence type="predicted"/>
<feature type="transmembrane region" description="Helical" evidence="8">
    <location>
        <begin position="58"/>
        <end position="76"/>
    </location>
</feature>
<dbReference type="InterPro" id="IPR020846">
    <property type="entry name" value="MFS_dom"/>
</dbReference>
<evidence type="ECO:0000313" key="10">
    <source>
        <dbReference type="EMBL" id="QGU05884.1"/>
    </source>
</evidence>
<comment type="subcellular location">
    <subcellularLocation>
        <location evidence="1">Cell membrane</location>
        <topology evidence="1">Multi-pass membrane protein</topology>
    </subcellularLocation>
</comment>
<feature type="transmembrane region" description="Helical" evidence="8">
    <location>
        <begin position="276"/>
        <end position="296"/>
    </location>
</feature>
<evidence type="ECO:0000256" key="4">
    <source>
        <dbReference type="ARBA" id="ARBA00022692"/>
    </source>
</evidence>
<dbReference type="KEGG" id="ccoe:CETAM_13295"/>
<evidence type="ECO:0000256" key="2">
    <source>
        <dbReference type="ARBA" id="ARBA00022448"/>
    </source>
</evidence>